<accession>A0A9P8TEI7</accession>
<dbReference type="EMBL" id="JAEUBF010000734">
    <property type="protein sequence ID" value="KAH3675680.1"/>
    <property type="molecule type" value="Genomic_DNA"/>
</dbReference>
<keyword evidence="3" id="KW-1185">Reference proteome</keyword>
<reference evidence="2" key="2">
    <citation type="submission" date="2021-01" db="EMBL/GenBank/DDBJ databases">
        <authorList>
            <person name="Schikora-Tamarit M.A."/>
        </authorList>
    </citation>
    <scope>NUCLEOTIDE SEQUENCE</scope>
    <source>
        <strain evidence="2">CBS6341</strain>
    </source>
</reference>
<proteinExistence type="predicted"/>
<sequence length="185" mass="21227">MSSKSKQQPIPGSFDDLLAKPTPQKKSIFSFALKSKNKNGSKESLSSKSKSKSNGSNVEENVIDPAIKDSEIIENKENEDKPEFKYQSPFRFNRSKSPKKTLYKEKISTPKIFDKLSSKHEKEIKDLDNENSKYSKIVETQTESLKKNDEENQKLIAQEQERIKEIELKRIEAEKLSKGEKEVEA</sequence>
<evidence type="ECO:0000256" key="1">
    <source>
        <dbReference type="SAM" id="MobiDB-lite"/>
    </source>
</evidence>
<reference evidence="2" key="1">
    <citation type="journal article" date="2021" name="Open Biol.">
        <title>Shared evolutionary footprints suggest mitochondrial oxidative damage underlies multiple complex I losses in fungi.</title>
        <authorList>
            <person name="Schikora-Tamarit M.A."/>
            <person name="Marcet-Houben M."/>
            <person name="Nosek J."/>
            <person name="Gabaldon T."/>
        </authorList>
    </citation>
    <scope>NUCLEOTIDE SEQUENCE</scope>
    <source>
        <strain evidence="2">CBS6341</strain>
    </source>
</reference>
<feature type="compositionally biased region" description="Low complexity" evidence="1">
    <location>
        <begin position="42"/>
        <end position="60"/>
    </location>
</feature>
<feature type="compositionally biased region" description="Basic and acidic residues" evidence="1">
    <location>
        <begin position="66"/>
        <end position="84"/>
    </location>
</feature>
<organism evidence="2 3">
    <name type="scientific">Wickerhamomyces mucosus</name>
    <dbReference type="NCBI Taxonomy" id="1378264"/>
    <lineage>
        <taxon>Eukaryota</taxon>
        <taxon>Fungi</taxon>
        <taxon>Dikarya</taxon>
        <taxon>Ascomycota</taxon>
        <taxon>Saccharomycotina</taxon>
        <taxon>Saccharomycetes</taxon>
        <taxon>Phaffomycetales</taxon>
        <taxon>Wickerhamomycetaceae</taxon>
        <taxon>Wickerhamomyces</taxon>
    </lineage>
</organism>
<evidence type="ECO:0000313" key="2">
    <source>
        <dbReference type="EMBL" id="KAH3675680.1"/>
    </source>
</evidence>
<gene>
    <name evidence="2" type="ORF">WICMUC_002597</name>
</gene>
<evidence type="ECO:0000313" key="3">
    <source>
        <dbReference type="Proteomes" id="UP000769528"/>
    </source>
</evidence>
<comment type="caution">
    <text evidence="2">The sequence shown here is derived from an EMBL/GenBank/DDBJ whole genome shotgun (WGS) entry which is preliminary data.</text>
</comment>
<protein>
    <submittedName>
        <fullName evidence="2">Uncharacterized protein</fullName>
    </submittedName>
</protein>
<name>A0A9P8TEI7_9ASCO</name>
<feature type="region of interest" description="Disordered" evidence="1">
    <location>
        <begin position="1"/>
        <end position="88"/>
    </location>
</feature>
<dbReference type="AlphaFoldDB" id="A0A9P8TEI7"/>
<dbReference type="Proteomes" id="UP000769528">
    <property type="component" value="Unassembled WGS sequence"/>
</dbReference>
<feature type="compositionally biased region" description="Polar residues" evidence="1">
    <location>
        <begin position="1"/>
        <end position="10"/>
    </location>
</feature>
<feature type="non-terminal residue" evidence="2">
    <location>
        <position position="185"/>
    </location>
</feature>